<evidence type="ECO:0000313" key="3">
    <source>
        <dbReference type="EMBL" id="QJD98272.1"/>
    </source>
</evidence>
<keyword evidence="4" id="KW-1185">Reference proteome</keyword>
<sequence length="237" mass="26506">MVLDTDANDFSLEARKVLVPIGIAELDEDDDDVILPNVTAEQIAALPLYTKDSLNADTESRIRDIFAGLGAAGVAAGAYGATHNAEFYNHEQFDQNRLYNRRLPAHDATTDAQSIPVIEENLEVGKREVETGGVRVTSNIVERPVEETINLKEEHVRVERTPVDRPVVGSDLDTFKEGEIELTEHAEVPVVSKEARVVEEVRVNKDVEEKEETIRDTVRNTEVETERFDDTNKKDLL</sequence>
<dbReference type="InterPro" id="IPR014747">
    <property type="entry name" value="Bac_photo_RC_H_C"/>
</dbReference>
<dbReference type="InterPro" id="IPR019060">
    <property type="entry name" value="DUF2382"/>
</dbReference>
<dbReference type="SUPFAM" id="SSF50346">
    <property type="entry name" value="PRC-barrel domain"/>
    <property type="match status" value="1"/>
</dbReference>
<evidence type="ECO:0000313" key="4">
    <source>
        <dbReference type="Proteomes" id="UP000503278"/>
    </source>
</evidence>
<dbReference type="Pfam" id="PF09557">
    <property type="entry name" value="DUF2382"/>
    <property type="match status" value="1"/>
</dbReference>
<gene>
    <name evidence="3" type="ORF">HH214_02525</name>
</gene>
<dbReference type="EMBL" id="CP051682">
    <property type="protein sequence ID" value="QJD98272.1"/>
    <property type="molecule type" value="Genomic_DNA"/>
</dbReference>
<proteinExistence type="predicted"/>
<name>A0A7L5E4N6_9SPHI</name>
<dbReference type="InterPro" id="IPR011033">
    <property type="entry name" value="PRC_barrel-like_sf"/>
</dbReference>
<feature type="region of interest" description="Disordered" evidence="1">
    <location>
        <begin position="208"/>
        <end position="237"/>
    </location>
</feature>
<protein>
    <submittedName>
        <fullName evidence="3">YsnF/AvaK domain-containing protein</fullName>
    </submittedName>
</protein>
<dbReference type="Proteomes" id="UP000503278">
    <property type="component" value="Chromosome"/>
</dbReference>
<dbReference type="Gene3D" id="3.90.50.10">
    <property type="entry name" value="Photosynthetic Reaction Center, subunit H, domain 2"/>
    <property type="match status" value="1"/>
</dbReference>
<dbReference type="GO" id="GO:0030077">
    <property type="term" value="C:plasma membrane light-harvesting complex"/>
    <property type="evidence" value="ECO:0007669"/>
    <property type="project" value="InterPro"/>
</dbReference>
<accession>A0A7L5E4N6</accession>
<reference evidence="3 4" key="1">
    <citation type="submission" date="2020-04" db="EMBL/GenBank/DDBJ databases">
        <title>Genome sequencing of novel species.</title>
        <authorList>
            <person name="Heo J."/>
            <person name="Kim S.-J."/>
            <person name="Kim J.-S."/>
            <person name="Hong S.-B."/>
            <person name="Kwon S.-W."/>
        </authorList>
    </citation>
    <scope>NUCLEOTIDE SEQUENCE [LARGE SCALE GENOMIC DNA]</scope>
    <source>
        <strain evidence="3 4">F39-2</strain>
    </source>
</reference>
<feature type="domain" description="DUF2382" evidence="2">
    <location>
        <begin position="115"/>
        <end position="224"/>
    </location>
</feature>
<dbReference type="KEGG" id="mrob:HH214_02525"/>
<organism evidence="3 4">
    <name type="scientific">Mucilaginibacter robiniae</name>
    <dbReference type="NCBI Taxonomy" id="2728022"/>
    <lineage>
        <taxon>Bacteria</taxon>
        <taxon>Pseudomonadati</taxon>
        <taxon>Bacteroidota</taxon>
        <taxon>Sphingobacteriia</taxon>
        <taxon>Sphingobacteriales</taxon>
        <taxon>Sphingobacteriaceae</taxon>
        <taxon>Mucilaginibacter</taxon>
    </lineage>
</organism>
<dbReference type="GO" id="GO:0019684">
    <property type="term" value="P:photosynthesis, light reaction"/>
    <property type="evidence" value="ECO:0007669"/>
    <property type="project" value="InterPro"/>
</dbReference>
<dbReference type="AlphaFoldDB" id="A0A7L5E4N6"/>
<evidence type="ECO:0000259" key="2">
    <source>
        <dbReference type="Pfam" id="PF09557"/>
    </source>
</evidence>
<evidence type="ECO:0000256" key="1">
    <source>
        <dbReference type="SAM" id="MobiDB-lite"/>
    </source>
</evidence>